<reference evidence="2" key="1">
    <citation type="submission" date="2010-03" db="EMBL/GenBank/DDBJ databases">
        <title>The genome sequence of Thermus scotoductus SA-01.</title>
        <authorList>
            <person name="Gounder K."/>
            <person name="Liesegang H."/>
            <person name="Brzuszkiewicz E."/>
            <person name="Wollherr A."/>
            <person name="Daniel R."/>
            <person name="Gottschalk G."/>
            <person name="van Heerden E."/>
            <person name="Litthauer D."/>
        </authorList>
    </citation>
    <scope>NUCLEOTIDE SEQUENCE [LARGE SCALE GENOMIC DNA]</scope>
    <source>
        <strain evidence="2">ATCC 700910 / SA-01</strain>
    </source>
</reference>
<protein>
    <submittedName>
        <fullName evidence="1">Uncharacterized protein</fullName>
    </submittedName>
</protein>
<dbReference type="HOGENOM" id="CLU_2921303_0_0_0"/>
<reference evidence="1 2" key="2">
    <citation type="journal article" date="2011" name="BMC Genomics">
        <title>Sequence of the hyperplastic genome of the naturally competent Thermus scotoductus SA-01.</title>
        <authorList>
            <person name="Gounder K."/>
            <person name="Brzuszkiewicz E."/>
            <person name="Liesegang H."/>
            <person name="Wollherr A."/>
            <person name="Daniel R."/>
            <person name="Gottschalk G."/>
            <person name="Reva O."/>
            <person name="Kumwenda B."/>
            <person name="Srivastava M."/>
            <person name="Bricio C."/>
            <person name="Berenguer J."/>
            <person name="van Heerden E."/>
            <person name="Litthauer D."/>
        </authorList>
    </citation>
    <scope>NUCLEOTIDE SEQUENCE [LARGE SCALE GENOMIC DNA]</scope>
    <source>
        <strain evidence="2">ATCC 700910 / SA-01</strain>
    </source>
</reference>
<dbReference type="KEGG" id="tsc:TSC_c06280"/>
<gene>
    <name evidence="1" type="ordered locus">TSC_c06280</name>
</gene>
<dbReference type="EMBL" id="CP001962">
    <property type="protein sequence ID" value="ADW21257.1"/>
    <property type="molecule type" value="Genomic_DNA"/>
</dbReference>
<name>E8PMA2_THESS</name>
<dbReference type="STRING" id="743525.TSC_c06280"/>
<sequence length="61" mass="6229">MPGLSAPSLPGPMPVLTEGWPWGYSPTGRHCATPVAVLPGPGSFWGMVSLGGQDAGRRGIL</sequence>
<proteinExistence type="predicted"/>
<evidence type="ECO:0000313" key="1">
    <source>
        <dbReference type="EMBL" id="ADW21257.1"/>
    </source>
</evidence>
<organism evidence="1 2">
    <name type="scientific">Thermus scotoductus (strain ATCC 700910 / SA-01)</name>
    <dbReference type="NCBI Taxonomy" id="743525"/>
    <lineage>
        <taxon>Bacteria</taxon>
        <taxon>Thermotogati</taxon>
        <taxon>Deinococcota</taxon>
        <taxon>Deinococci</taxon>
        <taxon>Thermales</taxon>
        <taxon>Thermaceae</taxon>
        <taxon>Thermus</taxon>
    </lineage>
</organism>
<dbReference type="Proteomes" id="UP000008087">
    <property type="component" value="Chromosome"/>
</dbReference>
<accession>E8PMA2</accession>
<evidence type="ECO:0000313" key="2">
    <source>
        <dbReference type="Proteomes" id="UP000008087"/>
    </source>
</evidence>
<dbReference type="AlphaFoldDB" id="E8PMA2"/>